<dbReference type="CDD" id="cd22355">
    <property type="entry name" value="Sau3AI_C"/>
    <property type="match status" value="1"/>
</dbReference>
<dbReference type="SUPFAM" id="SSF52980">
    <property type="entry name" value="Restriction endonuclease-like"/>
    <property type="match status" value="2"/>
</dbReference>
<evidence type="ECO:0000256" key="2">
    <source>
        <dbReference type="ARBA" id="ARBA00022759"/>
    </source>
</evidence>
<dbReference type="SMART" id="SM00927">
    <property type="entry name" value="MutH"/>
    <property type="match status" value="1"/>
</dbReference>
<proteinExistence type="predicted"/>
<keyword evidence="1" id="KW-0540">Nuclease</keyword>
<dbReference type="CDD" id="cd22356">
    <property type="entry name" value="Sau3AI_N-like"/>
    <property type="match status" value="1"/>
</dbReference>
<dbReference type="AlphaFoldDB" id="A0A3N0IDQ8"/>
<dbReference type="InterPro" id="IPR011335">
    <property type="entry name" value="Restrct_endonuc-II-like"/>
</dbReference>
<keyword evidence="3" id="KW-0378">Hydrolase</keyword>
<name>A0A3N0IDQ8_9ACTN</name>
<dbReference type="Gene3D" id="3.40.600.10">
    <property type="entry name" value="DNA mismatch repair MutH/Restriction endonuclease, type II"/>
    <property type="match status" value="2"/>
</dbReference>
<evidence type="ECO:0000256" key="3">
    <source>
        <dbReference type="ARBA" id="ARBA00022801"/>
    </source>
</evidence>
<accession>A0A3N0IDQ8</accession>
<sequence length="489" mass="54936">MKIVVGGGCSMVQYRVPREELPYDPANRKSIVEYAQKLVGRTLRDSCDVDSFSSKKGNKGKLGQAIEYCYFEYEPNSAQEPDFPEVGLELKTNPVKRKKDKALSAKERLVLTMIDYCALVHETWESSTVLSKMGDMLLITFLHEPEKDEFDYEFEFVGTPSIPPEDMAVIRDDWETIVAKVKAGLAHEISGGDTNYLEACTKGASAKTVRKQPYSDIMAKQRAFALKSSYMTAFYDKNICLESIMRRRGEESMGLEDLVKARIGEYVGATNIELGDRFGLNPRSKSFNALLTKAMLGVGQENEIAEFSKAGITVRTIRLEQNGRIREHISFPAFEFADLLAEAEWEDSEFGKVCNSKFLFVVFKENEQGVYELRGCEFWSMPSEMVDAAEATWEETRRVVEGGVKFIECAPCCNGGRPTIKNDLPGSGFNHVAHVRPHASQSAYRFEDGTEIGNVARDASELPDGRAMTKQSFWLDKGVVEKLLKDRGY</sequence>
<dbReference type="NCBIfam" id="NF040973">
    <property type="entry name" value="restrict_Sau3AI"/>
    <property type="match status" value="1"/>
</dbReference>
<dbReference type="Proteomes" id="UP000271472">
    <property type="component" value="Unassembled WGS sequence"/>
</dbReference>
<gene>
    <name evidence="5" type="ORF">DMP05_05415</name>
</gene>
<dbReference type="EMBL" id="QIBZ01000007">
    <property type="protein sequence ID" value="RNM35141.1"/>
    <property type="molecule type" value="Genomic_DNA"/>
</dbReference>
<dbReference type="GO" id="GO:0004519">
    <property type="term" value="F:endonuclease activity"/>
    <property type="evidence" value="ECO:0007669"/>
    <property type="project" value="UniProtKB-KW"/>
</dbReference>
<dbReference type="Pfam" id="PF02976">
    <property type="entry name" value="MutH"/>
    <property type="match status" value="1"/>
</dbReference>
<comment type="caution">
    <text evidence="5">The sequence shown here is derived from an EMBL/GenBank/DDBJ whole genome shotgun (WGS) entry which is preliminary data.</text>
</comment>
<dbReference type="InterPro" id="IPR037057">
    <property type="entry name" value="DNA_rep_MutH/T2_RE_sf"/>
</dbReference>
<protein>
    <submittedName>
        <fullName evidence="5">Restriction endonuclease</fullName>
    </submittedName>
</protein>
<organism evidence="5 6">
    <name type="scientific">Slackia isoflavoniconvertens</name>
    <dbReference type="NCBI Taxonomy" id="572010"/>
    <lineage>
        <taxon>Bacteria</taxon>
        <taxon>Bacillati</taxon>
        <taxon>Actinomycetota</taxon>
        <taxon>Coriobacteriia</taxon>
        <taxon>Eggerthellales</taxon>
        <taxon>Eggerthellaceae</taxon>
        <taxon>Slackia</taxon>
    </lineage>
</organism>
<keyword evidence="2 5" id="KW-0255">Endonuclease</keyword>
<evidence type="ECO:0000259" key="4">
    <source>
        <dbReference type="SMART" id="SM00927"/>
    </source>
</evidence>
<dbReference type="GO" id="GO:0003677">
    <property type="term" value="F:DNA binding"/>
    <property type="evidence" value="ECO:0007669"/>
    <property type="project" value="InterPro"/>
</dbReference>
<evidence type="ECO:0000313" key="6">
    <source>
        <dbReference type="Proteomes" id="UP000271472"/>
    </source>
</evidence>
<evidence type="ECO:0000313" key="5">
    <source>
        <dbReference type="EMBL" id="RNM35141.1"/>
    </source>
</evidence>
<feature type="domain" description="DNA mismatch repair MutH/Type II restriction enzyme Sau3AI" evidence="4">
    <location>
        <begin position="73"/>
        <end position="173"/>
    </location>
</feature>
<reference evidence="6" key="1">
    <citation type="submission" date="2018-05" db="EMBL/GenBank/DDBJ databases">
        <title>Genome Sequencing of selected type strains of the family Eggerthellaceae.</title>
        <authorList>
            <person name="Danylec N."/>
            <person name="Stoll D.A."/>
            <person name="Doetsch A."/>
            <person name="Huch M."/>
        </authorList>
    </citation>
    <scope>NUCLEOTIDE SEQUENCE [LARGE SCALE GENOMIC DNA]</scope>
    <source>
        <strain evidence="6">DSM 22006</strain>
    </source>
</reference>
<evidence type="ECO:0000256" key="1">
    <source>
        <dbReference type="ARBA" id="ARBA00022722"/>
    </source>
</evidence>
<dbReference type="GO" id="GO:0016787">
    <property type="term" value="F:hydrolase activity"/>
    <property type="evidence" value="ECO:0007669"/>
    <property type="project" value="UniProtKB-KW"/>
</dbReference>
<dbReference type="InterPro" id="IPR011337">
    <property type="entry name" value="DNA_rep_MutH/RE_typeII_Sau3AI"/>
</dbReference>
<keyword evidence="6" id="KW-1185">Reference proteome</keyword>